<dbReference type="SUPFAM" id="SSF53850">
    <property type="entry name" value="Periplasmic binding protein-like II"/>
    <property type="match status" value="1"/>
</dbReference>
<evidence type="ECO:0000313" key="4">
    <source>
        <dbReference type="Proteomes" id="UP000245765"/>
    </source>
</evidence>
<dbReference type="Proteomes" id="UP000245765">
    <property type="component" value="Unassembled WGS sequence"/>
</dbReference>
<comment type="similarity">
    <text evidence="1">Belongs to the UPF0065 (bug) family.</text>
</comment>
<dbReference type="InterPro" id="IPR005064">
    <property type="entry name" value="BUG"/>
</dbReference>
<gene>
    <name evidence="3" type="ORF">DFH01_05010</name>
</gene>
<dbReference type="Gene3D" id="3.40.190.10">
    <property type="entry name" value="Periplasmic binding protein-like II"/>
    <property type="match status" value="1"/>
</dbReference>
<evidence type="ECO:0000256" key="2">
    <source>
        <dbReference type="SAM" id="SignalP"/>
    </source>
</evidence>
<evidence type="ECO:0000256" key="1">
    <source>
        <dbReference type="ARBA" id="ARBA00006987"/>
    </source>
</evidence>
<dbReference type="EMBL" id="QGNA01000001">
    <property type="protein sequence ID" value="PWS38632.1"/>
    <property type="molecule type" value="Genomic_DNA"/>
</dbReference>
<dbReference type="PIRSF" id="PIRSF017082">
    <property type="entry name" value="YflP"/>
    <property type="match status" value="1"/>
</dbReference>
<dbReference type="CDD" id="cd07012">
    <property type="entry name" value="PBP2_Bug_TTT"/>
    <property type="match status" value="1"/>
</dbReference>
<feature type="chain" id="PRO_5016371974" evidence="2">
    <location>
        <begin position="36"/>
        <end position="336"/>
    </location>
</feature>
<accession>A0A317FJY1</accession>
<dbReference type="PANTHER" id="PTHR42928">
    <property type="entry name" value="TRICARBOXYLATE-BINDING PROTEIN"/>
    <property type="match status" value="1"/>
</dbReference>
<keyword evidence="2" id="KW-0732">Signal</keyword>
<reference evidence="4" key="1">
    <citation type="submission" date="2018-05" db="EMBL/GenBank/DDBJ databases">
        <authorList>
            <person name="Du Z."/>
            <person name="Wang X."/>
        </authorList>
    </citation>
    <scope>NUCLEOTIDE SEQUENCE [LARGE SCALE GENOMIC DNA]</scope>
    <source>
        <strain evidence="4">CQN31</strain>
    </source>
</reference>
<dbReference type="InterPro" id="IPR042100">
    <property type="entry name" value="Bug_dom1"/>
</dbReference>
<dbReference type="Gene3D" id="3.40.190.150">
    <property type="entry name" value="Bordetella uptake gene, domain 1"/>
    <property type="match status" value="1"/>
</dbReference>
<proteinExistence type="inferred from homology"/>
<evidence type="ECO:0000313" key="3">
    <source>
        <dbReference type="EMBL" id="PWS38632.1"/>
    </source>
</evidence>
<dbReference type="AlphaFoldDB" id="A0A317FJY1"/>
<organism evidence="3 4">
    <name type="scientific">Falsiroseomonas bella</name>
    <dbReference type="NCBI Taxonomy" id="2184016"/>
    <lineage>
        <taxon>Bacteria</taxon>
        <taxon>Pseudomonadati</taxon>
        <taxon>Pseudomonadota</taxon>
        <taxon>Alphaproteobacteria</taxon>
        <taxon>Acetobacterales</taxon>
        <taxon>Roseomonadaceae</taxon>
        <taxon>Falsiroseomonas</taxon>
    </lineage>
</organism>
<name>A0A317FJY1_9PROT</name>
<dbReference type="PANTHER" id="PTHR42928:SF5">
    <property type="entry name" value="BLR1237 PROTEIN"/>
    <property type="match status" value="1"/>
</dbReference>
<feature type="signal peptide" evidence="2">
    <location>
        <begin position="1"/>
        <end position="35"/>
    </location>
</feature>
<comment type="caution">
    <text evidence="3">The sequence shown here is derived from an EMBL/GenBank/DDBJ whole genome shotgun (WGS) entry which is preliminary data.</text>
</comment>
<dbReference type="Pfam" id="PF03401">
    <property type="entry name" value="TctC"/>
    <property type="match status" value="1"/>
</dbReference>
<keyword evidence="4" id="KW-1185">Reference proteome</keyword>
<sequence length="336" mass="35853">MAVPSGEQNHMPPTALRRRALLAALPATLAVPALAQAPWPNRPIRLIIPFAPGGSTDALARMLLDHLVARFGQPIIIENRPGAGATLGTGLGAEAAPDGYTMLLTVVSAFAVGATLYQSRINWDPIRSFAHVAMIQRGYYALMANNRTDFTNPGELAAAARRSPGMAYATSGVGSMPHLFMLRFAQAANIDMTHVPYRGGGQAVTDTMAGVVPVTLDGIASSVGFIRNGQIKGIGITGPERAPDFPQMHTFVEHGFRDLVAEGWAGIALPAGTPQPIQDRVAQVFREVQQLPPVLERYKGWSVDTGNRFGAEMEAFVRSEVETWRPLVIASGATPV</sequence>
<protein>
    <submittedName>
        <fullName evidence="3">Tripartite tricarboxylate transporter substrate binding protein</fullName>
    </submittedName>
</protein>